<proteinExistence type="inferred from homology"/>
<dbReference type="InterPro" id="IPR008195">
    <property type="entry name" value="Ribosomal_eL34"/>
</dbReference>
<dbReference type="Gene3D" id="6.20.340.10">
    <property type="match status" value="1"/>
</dbReference>
<name>A0A6G1S9C7_9ACAR</name>
<sequence length="116" mass="13141">MVQRLTYRRRLSYNTKSNRRAISKTPGGRLVYLYPKKPGSTAACGDCKNKLRGIVYARPQKLSKIARHKKTVTRAYGGTKCVSCVRQRILRAFLIEEGRLVAKVIKQQQVGMGKSK</sequence>
<keyword evidence="2 6" id="KW-0689">Ribosomal protein</keyword>
<dbReference type="Pfam" id="PF01199">
    <property type="entry name" value="Ribosomal_L34e"/>
    <property type="match status" value="1"/>
</dbReference>
<dbReference type="GO" id="GO:0003735">
    <property type="term" value="F:structural constituent of ribosome"/>
    <property type="evidence" value="ECO:0007669"/>
    <property type="project" value="InterPro"/>
</dbReference>
<gene>
    <name evidence="6" type="primary">rpl34</name>
    <name evidence="6" type="ORF">g.316</name>
</gene>
<evidence type="ECO:0000256" key="2">
    <source>
        <dbReference type="ARBA" id="ARBA00022980"/>
    </source>
</evidence>
<evidence type="ECO:0000256" key="1">
    <source>
        <dbReference type="ARBA" id="ARBA00009875"/>
    </source>
</evidence>
<dbReference type="InterPro" id="IPR038562">
    <property type="entry name" value="Ribosomal_eL34_C_sf"/>
</dbReference>
<dbReference type="GO" id="GO:0006412">
    <property type="term" value="P:translation"/>
    <property type="evidence" value="ECO:0007669"/>
    <property type="project" value="InterPro"/>
</dbReference>
<evidence type="ECO:0000256" key="5">
    <source>
        <dbReference type="ARBA" id="ARBA00035333"/>
    </source>
</evidence>
<evidence type="ECO:0000256" key="3">
    <source>
        <dbReference type="ARBA" id="ARBA00023274"/>
    </source>
</evidence>
<dbReference type="InterPro" id="IPR018065">
    <property type="entry name" value="Ribosomal_eL34_CS"/>
</dbReference>
<evidence type="ECO:0000256" key="4">
    <source>
        <dbReference type="ARBA" id="ARBA00035227"/>
    </source>
</evidence>
<accession>A0A6G1S9C7</accession>
<keyword evidence="3" id="KW-0687">Ribonucleoprotein</keyword>
<dbReference type="GO" id="GO:0005840">
    <property type="term" value="C:ribosome"/>
    <property type="evidence" value="ECO:0007669"/>
    <property type="project" value="UniProtKB-KW"/>
</dbReference>
<reference evidence="6" key="1">
    <citation type="submission" date="2018-10" db="EMBL/GenBank/DDBJ databases">
        <title>Transcriptome assembly of Aceria tosichella (Wheat curl mite) Type 2.</title>
        <authorList>
            <person name="Scully E.D."/>
            <person name="Geib S.M."/>
            <person name="Palmer N.A."/>
            <person name="Gupta A.K."/>
            <person name="Sarath G."/>
            <person name="Tatineni S."/>
        </authorList>
    </citation>
    <scope>NUCLEOTIDE SEQUENCE</scope>
    <source>
        <strain evidence="6">LincolnNE</strain>
    </source>
</reference>
<dbReference type="AlphaFoldDB" id="A0A6G1S9C7"/>
<dbReference type="PROSITE" id="PS01145">
    <property type="entry name" value="RIBOSOMAL_L34E"/>
    <property type="match status" value="1"/>
</dbReference>
<dbReference type="EMBL" id="GGYP01001772">
    <property type="protein sequence ID" value="MDE46543.1"/>
    <property type="molecule type" value="Transcribed_RNA"/>
</dbReference>
<comment type="similarity">
    <text evidence="1">Belongs to the eukaryotic ribosomal protein eL34 family.</text>
</comment>
<dbReference type="Gene3D" id="6.20.370.70">
    <property type="match status" value="1"/>
</dbReference>
<dbReference type="GO" id="GO:1990904">
    <property type="term" value="C:ribonucleoprotein complex"/>
    <property type="evidence" value="ECO:0007669"/>
    <property type="project" value="UniProtKB-KW"/>
</dbReference>
<evidence type="ECO:0000313" key="6">
    <source>
        <dbReference type="EMBL" id="MDE46543.1"/>
    </source>
</evidence>
<organism evidence="6">
    <name type="scientific">Aceria tosichella</name>
    <name type="common">wheat curl mite</name>
    <dbReference type="NCBI Taxonomy" id="561515"/>
    <lineage>
        <taxon>Eukaryota</taxon>
        <taxon>Metazoa</taxon>
        <taxon>Ecdysozoa</taxon>
        <taxon>Arthropoda</taxon>
        <taxon>Chelicerata</taxon>
        <taxon>Arachnida</taxon>
        <taxon>Acari</taxon>
        <taxon>Acariformes</taxon>
        <taxon>Trombidiformes</taxon>
        <taxon>Prostigmata</taxon>
        <taxon>Eupodina</taxon>
        <taxon>Eriophyoidea</taxon>
        <taxon>Eriophyidae</taxon>
        <taxon>Eriophyinae</taxon>
        <taxon>Aceriini</taxon>
        <taxon>Aceria</taxon>
    </lineage>
</organism>
<dbReference type="PRINTS" id="PR01250">
    <property type="entry name" value="RIBOSOMALL34"/>
</dbReference>
<protein>
    <recommendedName>
        <fullName evidence="4">Large ribosomal subunit protein eL34</fullName>
    </recommendedName>
    <alternativeName>
        <fullName evidence="5">60S ribosomal protein L34</fullName>
    </alternativeName>
</protein>
<dbReference type="PANTHER" id="PTHR46595">
    <property type="entry name" value="60S RIBOSOMAL PROTEIN L34"/>
    <property type="match status" value="1"/>
</dbReference>